<dbReference type="SUPFAM" id="SSF53448">
    <property type="entry name" value="Nucleotide-diphospho-sugar transferases"/>
    <property type="match status" value="1"/>
</dbReference>
<dbReference type="GO" id="GO:0009103">
    <property type="term" value="P:lipopolysaccharide biosynthetic process"/>
    <property type="evidence" value="ECO:0007669"/>
    <property type="project" value="UniProtKB-KW"/>
</dbReference>
<reference evidence="9 10" key="1">
    <citation type="submission" date="2015-10" db="EMBL/GenBank/DDBJ databases">
        <title>Metagenome-Assembled Genomes uncover a global brackish microbiome.</title>
        <authorList>
            <person name="Hugerth L.W."/>
            <person name="Larsson J."/>
            <person name="Alneberg J."/>
            <person name="Lindh M.V."/>
            <person name="Legrand C."/>
            <person name="Pinhassi J."/>
            <person name="Andersson A.F."/>
        </authorList>
    </citation>
    <scope>NUCLEOTIDE SEQUENCE [LARGE SCALE GENOMIC DNA]</scope>
    <source>
        <strain evidence="9">BACL18 MAG-120507-bin52</strain>
    </source>
</reference>
<protein>
    <recommendedName>
        <fullName evidence="8">Glycosyltransferase 2-like domain-containing protein</fullName>
    </recommendedName>
</protein>
<organism evidence="9 10">
    <name type="scientific">Verrucomicrobia subdivision 6 bacterium BACL9 MAG-120507-bin52</name>
    <dbReference type="NCBI Taxonomy" id="1655590"/>
    <lineage>
        <taxon>Bacteria</taxon>
        <taxon>Pseudomonadati</taxon>
        <taxon>Verrucomicrobiota</taxon>
        <taxon>Verrucomicrobiia</taxon>
        <taxon>Verrucomicrobiales</taxon>
        <taxon>Verrucomicrobia subdivision 6</taxon>
    </lineage>
</organism>
<accession>A0A0R2RKK3</accession>
<dbReference type="Pfam" id="PF00535">
    <property type="entry name" value="Glycos_transf_2"/>
    <property type="match status" value="1"/>
</dbReference>
<evidence type="ECO:0000256" key="7">
    <source>
        <dbReference type="ARBA" id="ARBA00023136"/>
    </source>
</evidence>
<dbReference type="InterPro" id="IPR029044">
    <property type="entry name" value="Nucleotide-diphossugar_trans"/>
</dbReference>
<keyword evidence="7" id="KW-0472">Membrane</keyword>
<feature type="domain" description="Glycosyltransferase 2-like" evidence="8">
    <location>
        <begin position="6"/>
        <end position="158"/>
    </location>
</feature>
<keyword evidence="6" id="KW-1133">Transmembrane helix</keyword>
<evidence type="ECO:0000256" key="3">
    <source>
        <dbReference type="ARBA" id="ARBA00022679"/>
    </source>
</evidence>
<keyword evidence="1" id="KW-1003">Cell membrane</keyword>
<dbReference type="PANTHER" id="PTHR48090">
    <property type="entry name" value="UNDECAPRENYL-PHOSPHATE 4-DEOXY-4-FORMAMIDO-L-ARABINOSE TRANSFERASE-RELATED"/>
    <property type="match status" value="1"/>
</dbReference>
<dbReference type="Proteomes" id="UP000051269">
    <property type="component" value="Unassembled WGS sequence"/>
</dbReference>
<dbReference type="CDD" id="cd04179">
    <property type="entry name" value="DPM_DPG-synthase_like"/>
    <property type="match status" value="1"/>
</dbReference>
<evidence type="ECO:0000313" key="10">
    <source>
        <dbReference type="Proteomes" id="UP000051269"/>
    </source>
</evidence>
<proteinExistence type="predicted"/>
<evidence type="ECO:0000313" key="9">
    <source>
        <dbReference type="EMBL" id="KRO63111.1"/>
    </source>
</evidence>
<name>A0A0R2RKK3_9BACT</name>
<keyword evidence="4" id="KW-0812">Transmembrane</keyword>
<evidence type="ECO:0000256" key="6">
    <source>
        <dbReference type="ARBA" id="ARBA00022989"/>
    </source>
</evidence>
<keyword evidence="3" id="KW-0808">Transferase</keyword>
<gene>
    <name evidence="9" type="ORF">ABR82_01555</name>
</gene>
<dbReference type="EMBL" id="LIBO01000007">
    <property type="protein sequence ID" value="KRO63111.1"/>
    <property type="molecule type" value="Genomic_DNA"/>
</dbReference>
<evidence type="ECO:0000256" key="4">
    <source>
        <dbReference type="ARBA" id="ARBA00022692"/>
    </source>
</evidence>
<evidence type="ECO:0000256" key="2">
    <source>
        <dbReference type="ARBA" id="ARBA00022676"/>
    </source>
</evidence>
<dbReference type="Gene3D" id="3.90.550.10">
    <property type="entry name" value="Spore Coat Polysaccharide Biosynthesis Protein SpsA, Chain A"/>
    <property type="match status" value="1"/>
</dbReference>
<dbReference type="InterPro" id="IPR050256">
    <property type="entry name" value="Glycosyltransferase_2"/>
</dbReference>
<dbReference type="AlphaFoldDB" id="A0A0R2RKK3"/>
<comment type="caution">
    <text evidence="9">The sequence shown here is derived from an EMBL/GenBank/DDBJ whole genome shotgun (WGS) entry which is preliminary data.</text>
</comment>
<evidence type="ECO:0000256" key="1">
    <source>
        <dbReference type="ARBA" id="ARBA00022475"/>
    </source>
</evidence>
<evidence type="ECO:0000259" key="8">
    <source>
        <dbReference type="Pfam" id="PF00535"/>
    </source>
</evidence>
<dbReference type="InterPro" id="IPR001173">
    <property type="entry name" value="Glyco_trans_2-like"/>
</dbReference>
<dbReference type="GO" id="GO:0099621">
    <property type="term" value="F:undecaprenyl-phosphate 4-deoxy-4-formamido-L-arabinose transferase activity"/>
    <property type="evidence" value="ECO:0007669"/>
    <property type="project" value="TreeGrafter"/>
</dbReference>
<keyword evidence="5" id="KW-0448">Lipopolysaccharide biosynthesis</keyword>
<evidence type="ECO:0000256" key="5">
    <source>
        <dbReference type="ARBA" id="ARBA00022985"/>
    </source>
</evidence>
<keyword evidence="2" id="KW-0328">Glycosyltransferase</keyword>
<dbReference type="PANTHER" id="PTHR48090:SF3">
    <property type="entry name" value="UNDECAPRENYL-PHOSPHATE 4-DEOXY-4-FORMAMIDO-L-ARABINOSE TRANSFERASE"/>
    <property type="match status" value="1"/>
</dbReference>
<dbReference type="GO" id="GO:0005886">
    <property type="term" value="C:plasma membrane"/>
    <property type="evidence" value="ECO:0007669"/>
    <property type="project" value="TreeGrafter"/>
</dbReference>
<sequence>MSSQLSLIIPFYNEEENVSAVIAEAHSAVPGAEIIAVDDGSRDRTPALLDAEANLRVIHFPKNLGQGPALYAGLLAATRPYAAMMDGDGQNNPNDLPALLQLLESNQADFACGIRTPRMDSWQKKIASKIANSIRRAVLMDGAHDTGCSLKIIKREDIRFLVPFKGMHRYLPALLGAAGLRLGELPVAHRPRRAGISKYTIAGRAWVGLQDLLGVGWLIRRRVSWPIGLPRP</sequence>